<dbReference type="PANTHER" id="PTHR24269">
    <property type="entry name" value="KREMEN PROTEIN"/>
    <property type="match status" value="1"/>
</dbReference>
<organism evidence="10 11">
    <name type="scientific">Viridothelium virens</name>
    <name type="common">Speckled blister lichen</name>
    <name type="synonym">Trypethelium virens</name>
    <dbReference type="NCBI Taxonomy" id="1048519"/>
    <lineage>
        <taxon>Eukaryota</taxon>
        <taxon>Fungi</taxon>
        <taxon>Dikarya</taxon>
        <taxon>Ascomycota</taxon>
        <taxon>Pezizomycotina</taxon>
        <taxon>Dothideomycetes</taxon>
        <taxon>Dothideomycetes incertae sedis</taxon>
        <taxon>Trypetheliales</taxon>
        <taxon>Trypetheliaceae</taxon>
        <taxon>Viridothelium</taxon>
    </lineage>
</organism>
<dbReference type="OrthoDB" id="2019572at2759"/>
<evidence type="ECO:0000256" key="4">
    <source>
        <dbReference type="ARBA" id="ARBA00022989"/>
    </source>
</evidence>
<feature type="compositionally biased region" description="Low complexity" evidence="7">
    <location>
        <begin position="110"/>
        <end position="123"/>
    </location>
</feature>
<evidence type="ECO:0000256" key="1">
    <source>
        <dbReference type="ARBA" id="ARBA00004167"/>
    </source>
</evidence>
<keyword evidence="4 8" id="KW-1133">Transmembrane helix</keyword>
<evidence type="ECO:0000256" key="8">
    <source>
        <dbReference type="SAM" id="Phobius"/>
    </source>
</evidence>
<gene>
    <name evidence="10" type="ORF">EV356DRAFT_511559</name>
</gene>
<feature type="compositionally biased region" description="Basic and acidic residues" evidence="7">
    <location>
        <begin position="225"/>
        <end position="237"/>
    </location>
</feature>
<evidence type="ECO:0000259" key="9">
    <source>
        <dbReference type="PROSITE" id="PS51212"/>
    </source>
</evidence>
<protein>
    <recommendedName>
        <fullName evidence="9">WSC domain-containing protein</fullName>
    </recommendedName>
</protein>
<dbReference type="GO" id="GO:0005886">
    <property type="term" value="C:plasma membrane"/>
    <property type="evidence" value="ECO:0007669"/>
    <property type="project" value="TreeGrafter"/>
</dbReference>
<dbReference type="Proteomes" id="UP000800092">
    <property type="component" value="Unassembled WGS sequence"/>
</dbReference>
<feature type="domain" description="WSC" evidence="9">
    <location>
        <begin position="12"/>
        <end position="101"/>
    </location>
</feature>
<sequence length="260" mass="27129">MASPSPVSGLRAIQYSGCFSSSYPLQNQGSYTFQSSGACQNECVAQGKPVMGLTSGTNCFCGDQLPPVDTKVADTDCNTPCAGYNKEFCGAANRWTVYLTGSTLNSIDNAPDSKSSSSAPPASGTAQSITTAPGQTVVMTVPAGSSTASATPSSAPSSGPNKTGIAVGVVVGVVVLLAIIGGIFLFLRRRQHQLAEKEYQRQNSVSAFMENGRPPGTSHSTGGDSRLDPRVFERRQSDGSIADNEDYSRRILKVTNPDRG</sequence>
<dbReference type="Pfam" id="PF01822">
    <property type="entry name" value="WSC"/>
    <property type="match status" value="1"/>
</dbReference>
<dbReference type="SMART" id="SM00321">
    <property type="entry name" value="WSC"/>
    <property type="match status" value="1"/>
</dbReference>
<dbReference type="InterPro" id="IPR051836">
    <property type="entry name" value="Kremen_rcpt"/>
</dbReference>
<feature type="transmembrane region" description="Helical" evidence="8">
    <location>
        <begin position="165"/>
        <end position="187"/>
    </location>
</feature>
<feature type="region of interest" description="Disordered" evidence="7">
    <location>
        <begin position="208"/>
        <end position="260"/>
    </location>
</feature>
<evidence type="ECO:0000256" key="6">
    <source>
        <dbReference type="ARBA" id="ARBA00023180"/>
    </source>
</evidence>
<feature type="region of interest" description="Disordered" evidence="7">
    <location>
        <begin position="109"/>
        <end position="134"/>
    </location>
</feature>
<dbReference type="PROSITE" id="PS51212">
    <property type="entry name" value="WSC"/>
    <property type="match status" value="1"/>
</dbReference>
<keyword evidence="6" id="KW-0325">Glycoprotein</keyword>
<dbReference type="InterPro" id="IPR002889">
    <property type="entry name" value="WSC_carb-bd"/>
</dbReference>
<evidence type="ECO:0000256" key="2">
    <source>
        <dbReference type="ARBA" id="ARBA00022692"/>
    </source>
</evidence>
<evidence type="ECO:0000313" key="10">
    <source>
        <dbReference type="EMBL" id="KAF2237435.1"/>
    </source>
</evidence>
<evidence type="ECO:0000256" key="3">
    <source>
        <dbReference type="ARBA" id="ARBA00022729"/>
    </source>
</evidence>
<evidence type="ECO:0000313" key="11">
    <source>
        <dbReference type="Proteomes" id="UP000800092"/>
    </source>
</evidence>
<keyword evidence="3" id="KW-0732">Signal</keyword>
<dbReference type="EMBL" id="ML991780">
    <property type="protein sequence ID" value="KAF2237435.1"/>
    <property type="molecule type" value="Genomic_DNA"/>
</dbReference>
<accession>A0A6A6HH28</accession>
<keyword evidence="2 8" id="KW-0812">Transmembrane</keyword>
<dbReference type="PANTHER" id="PTHR24269:SF23">
    <property type="entry name" value="PLASMA MEMBRANE SENSOR TRANSDUCER (EUROFUNG)"/>
    <property type="match status" value="1"/>
</dbReference>
<keyword evidence="5 8" id="KW-0472">Membrane</keyword>
<feature type="compositionally biased region" description="Polar residues" evidence="7">
    <location>
        <begin position="124"/>
        <end position="134"/>
    </location>
</feature>
<evidence type="ECO:0000256" key="7">
    <source>
        <dbReference type="SAM" id="MobiDB-lite"/>
    </source>
</evidence>
<keyword evidence="11" id="KW-1185">Reference proteome</keyword>
<reference evidence="10" key="1">
    <citation type="journal article" date="2020" name="Stud. Mycol.">
        <title>101 Dothideomycetes genomes: a test case for predicting lifestyles and emergence of pathogens.</title>
        <authorList>
            <person name="Haridas S."/>
            <person name="Albert R."/>
            <person name="Binder M."/>
            <person name="Bloem J."/>
            <person name="Labutti K."/>
            <person name="Salamov A."/>
            <person name="Andreopoulos B."/>
            <person name="Baker S."/>
            <person name="Barry K."/>
            <person name="Bills G."/>
            <person name="Bluhm B."/>
            <person name="Cannon C."/>
            <person name="Castanera R."/>
            <person name="Culley D."/>
            <person name="Daum C."/>
            <person name="Ezra D."/>
            <person name="Gonzalez J."/>
            <person name="Henrissat B."/>
            <person name="Kuo A."/>
            <person name="Liang C."/>
            <person name="Lipzen A."/>
            <person name="Lutzoni F."/>
            <person name="Magnuson J."/>
            <person name="Mondo S."/>
            <person name="Nolan M."/>
            <person name="Ohm R."/>
            <person name="Pangilinan J."/>
            <person name="Park H.-J."/>
            <person name="Ramirez L."/>
            <person name="Alfaro M."/>
            <person name="Sun H."/>
            <person name="Tritt A."/>
            <person name="Yoshinaga Y."/>
            <person name="Zwiers L.-H."/>
            <person name="Turgeon B."/>
            <person name="Goodwin S."/>
            <person name="Spatafora J."/>
            <person name="Crous P."/>
            <person name="Grigoriev I."/>
        </authorList>
    </citation>
    <scope>NUCLEOTIDE SEQUENCE</scope>
    <source>
        <strain evidence="10">Tuck. ex Michener</strain>
    </source>
</reference>
<comment type="subcellular location">
    <subcellularLocation>
        <location evidence="1">Membrane</location>
        <topology evidence="1">Single-pass membrane protein</topology>
    </subcellularLocation>
</comment>
<proteinExistence type="predicted"/>
<dbReference type="AlphaFoldDB" id="A0A6A6HH28"/>
<name>A0A6A6HH28_VIRVR</name>
<evidence type="ECO:0000256" key="5">
    <source>
        <dbReference type="ARBA" id="ARBA00023136"/>
    </source>
</evidence>